<evidence type="ECO:0000256" key="7">
    <source>
        <dbReference type="ARBA" id="ARBA00023235"/>
    </source>
</evidence>
<comment type="catalytic activity">
    <reaction evidence="10">
        <text>ATP + H2O = ADP + phosphate + H(+)</text>
        <dbReference type="Rhea" id="RHEA:13065"/>
        <dbReference type="ChEBI" id="CHEBI:15377"/>
        <dbReference type="ChEBI" id="CHEBI:15378"/>
        <dbReference type="ChEBI" id="CHEBI:30616"/>
        <dbReference type="ChEBI" id="CHEBI:43474"/>
        <dbReference type="ChEBI" id="CHEBI:456216"/>
        <dbReference type="EC" id="5.6.2.4"/>
    </reaction>
</comment>
<dbReference type="EC" id="5.6.2.4" evidence="9"/>
<dbReference type="InterPro" id="IPR013986">
    <property type="entry name" value="DExx_box_DNA_helicase_dom_sf"/>
</dbReference>
<keyword evidence="6" id="KW-0238">DNA-binding</keyword>
<evidence type="ECO:0000256" key="4">
    <source>
        <dbReference type="ARBA" id="ARBA00022806"/>
    </source>
</evidence>
<keyword evidence="3 11" id="KW-0378">Hydrolase</keyword>
<keyword evidence="15" id="KW-1185">Reference proteome</keyword>
<dbReference type="InterPro" id="IPR014016">
    <property type="entry name" value="UvrD-like_ATP-bd"/>
</dbReference>
<evidence type="ECO:0000256" key="1">
    <source>
        <dbReference type="ARBA" id="ARBA00009922"/>
    </source>
</evidence>
<dbReference type="PROSITE" id="PS51198">
    <property type="entry name" value="UVRD_HELICASE_ATP_BIND"/>
    <property type="match status" value="1"/>
</dbReference>
<comment type="similarity">
    <text evidence="1">Belongs to the helicase family. UvrD subfamily.</text>
</comment>
<evidence type="ECO:0000313" key="14">
    <source>
        <dbReference type="EMBL" id="MBM0231421.1"/>
    </source>
</evidence>
<evidence type="ECO:0000256" key="3">
    <source>
        <dbReference type="ARBA" id="ARBA00022801"/>
    </source>
</evidence>
<dbReference type="Pfam" id="PF13361">
    <property type="entry name" value="UvrD_C"/>
    <property type="match status" value="1"/>
</dbReference>
<feature type="domain" description="UvrD-like helicase C-terminal" evidence="13">
    <location>
        <begin position="294"/>
        <end position="530"/>
    </location>
</feature>
<evidence type="ECO:0000256" key="10">
    <source>
        <dbReference type="ARBA" id="ARBA00048988"/>
    </source>
</evidence>
<dbReference type="PANTHER" id="PTHR11070">
    <property type="entry name" value="UVRD / RECB / PCRA DNA HELICASE FAMILY MEMBER"/>
    <property type="match status" value="1"/>
</dbReference>
<dbReference type="CDD" id="cd17932">
    <property type="entry name" value="DEXQc_UvrD"/>
    <property type="match status" value="1"/>
</dbReference>
<evidence type="ECO:0000256" key="2">
    <source>
        <dbReference type="ARBA" id="ARBA00022741"/>
    </source>
</evidence>
<dbReference type="Gene3D" id="3.40.50.300">
    <property type="entry name" value="P-loop containing nucleotide triphosphate hydrolases"/>
    <property type="match status" value="2"/>
</dbReference>
<dbReference type="Proteomes" id="UP000601027">
    <property type="component" value="Unassembled WGS sequence"/>
</dbReference>
<name>A0ABS1XQ81_9ACTN</name>
<dbReference type="PROSITE" id="PS51217">
    <property type="entry name" value="UVRD_HELICASE_CTER"/>
    <property type="match status" value="1"/>
</dbReference>
<evidence type="ECO:0000256" key="5">
    <source>
        <dbReference type="ARBA" id="ARBA00022840"/>
    </source>
</evidence>
<dbReference type="RefSeq" id="WP_203173890.1">
    <property type="nucleotide sequence ID" value="NZ_JAEVHM010000015.1"/>
</dbReference>
<dbReference type="InterPro" id="IPR027417">
    <property type="entry name" value="P-loop_NTPase"/>
</dbReference>
<dbReference type="Gene3D" id="1.10.10.160">
    <property type="match status" value="1"/>
</dbReference>
<dbReference type="PANTHER" id="PTHR11070:SF2">
    <property type="entry name" value="ATP-DEPENDENT DNA HELICASE SRS2"/>
    <property type="match status" value="1"/>
</dbReference>
<dbReference type="InterPro" id="IPR000212">
    <property type="entry name" value="DNA_helicase_UvrD/REP"/>
</dbReference>
<keyword evidence="7" id="KW-0413">Isomerase</keyword>
<keyword evidence="2 11" id="KW-0547">Nucleotide-binding</keyword>
<dbReference type="EMBL" id="JAEVHM010000015">
    <property type="protein sequence ID" value="MBM0231421.1"/>
    <property type="molecule type" value="Genomic_DNA"/>
</dbReference>
<organism evidence="14 15">
    <name type="scientific">Micromonospora parastrephiae</name>
    <dbReference type="NCBI Taxonomy" id="2806101"/>
    <lineage>
        <taxon>Bacteria</taxon>
        <taxon>Bacillati</taxon>
        <taxon>Actinomycetota</taxon>
        <taxon>Actinomycetes</taxon>
        <taxon>Micromonosporales</taxon>
        <taxon>Micromonosporaceae</taxon>
        <taxon>Micromonospora</taxon>
    </lineage>
</organism>
<comment type="catalytic activity">
    <reaction evidence="8">
        <text>Couples ATP hydrolysis with the unwinding of duplex DNA by translocating in the 3'-5' direction.</text>
        <dbReference type="EC" id="5.6.2.4"/>
    </reaction>
</comment>
<feature type="binding site" evidence="11">
    <location>
        <begin position="43"/>
        <end position="50"/>
    </location>
    <ligand>
        <name>ATP</name>
        <dbReference type="ChEBI" id="CHEBI:30616"/>
    </ligand>
</feature>
<proteinExistence type="inferred from homology"/>
<evidence type="ECO:0000259" key="12">
    <source>
        <dbReference type="PROSITE" id="PS51198"/>
    </source>
</evidence>
<keyword evidence="4 11" id="KW-0347">Helicase</keyword>
<reference evidence="14 15" key="1">
    <citation type="submission" date="2021-01" db="EMBL/GenBank/DDBJ databases">
        <title>Draft genome sequence of Micromonospora sp. strain STR1_7.</title>
        <authorList>
            <person name="Karlyshev A."/>
            <person name="Jawad R."/>
        </authorList>
    </citation>
    <scope>NUCLEOTIDE SEQUENCE [LARGE SCALE GENOMIC DNA]</scope>
    <source>
        <strain evidence="14 15">STR1-7</strain>
    </source>
</reference>
<protein>
    <recommendedName>
        <fullName evidence="9">DNA 3'-5' helicase</fullName>
        <ecNumber evidence="9">5.6.2.4</ecNumber>
    </recommendedName>
</protein>
<dbReference type="Gene3D" id="1.10.486.10">
    <property type="entry name" value="PCRA, domain 4"/>
    <property type="match status" value="1"/>
</dbReference>
<gene>
    <name evidence="14" type="ORF">JNW91_05805</name>
</gene>
<sequence length="615" mass="67886">MAEQRVNEPNQLRLPPTVAAEINALNRKQRAAVVCLEDATVLAGPGSGKTRVLVAKAAYLSASCVQAPQRVACITYGNQAAVEIRSRLRSLTQGAGRAVAISTVHGFCLSEVLMPFSKVSGHGEISAGAVLSDDDRQRFRASAYQNAGLYEDPTYTDSRDISCRRTIAAEGDLSRFSSRVIAAAKAYDKLLVETGRLDFESMVGRSLEIFRAKPAIAKIVATKFPWLLVDEYQDLGPVLHCLVTILRDAGARIFAVGDPDQSILGFTGSDPKCLLELGEATEKTFHLSVNYRSGRALVAACSNVLGVDRGYESRDGAEEGLIDYQPVSGGIERHAERTGEVVADLLAAGVEPHDIAVLYSKNRKRVPVRNWLEAALRQAAIPLLAERAVPWPSGTVIRFLQRVATWQLDRTSGLPVSSAYTGFDDLVDEFLRLYSDRPVSGSQRLPVRVTLWRCLSTEVRPDMPLRRWSREVIDQLGLRRSLRRSLEAQELVALSELQSWKFTGVTLAEFSGDAKSVGKVRLTTYYSAKGREWTYVVLPYLQEAIAPDWPLDYGRPYLPSEAFVEAERRVFYVALSRAKQAAVLVYTPDGFTGERAPIPFSTPSRFLWNLPDFPD</sequence>
<evidence type="ECO:0000256" key="8">
    <source>
        <dbReference type="ARBA" id="ARBA00034617"/>
    </source>
</evidence>
<feature type="domain" description="UvrD-like helicase ATP-binding" evidence="12">
    <location>
        <begin position="22"/>
        <end position="294"/>
    </location>
</feature>
<accession>A0ABS1XQ81</accession>
<dbReference type="SUPFAM" id="SSF52540">
    <property type="entry name" value="P-loop containing nucleoside triphosphate hydrolases"/>
    <property type="match status" value="1"/>
</dbReference>
<comment type="caution">
    <text evidence="14">The sequence shown here is derived from an EMBL/GenBank/DDBJ whole genome shotgun (WGS) entry which is preliminary data.</text>
</comment>
<keyword evidence="5 11" id="KW-0067">ATP-binding</keyword>
<evidence type="ECO:0000259" key="13">
    <source>
        <dbReference type="PROSITE" id="PS51217"/>
    </source>
</evidence>
<evidence type="ECO:0000256" key="6">
    <source>
        <dbReference type="ARBA" id="ARBA00023125"/>
    </source>
</evidence>
<evidence type="ECO:0000256" key="9">
    <source>
        <dbReference type="ARBA" id="ARBA00034808"/>
    </source>
</evidence>
<dbReference type="Pfam" id="PF00580">
    <property type="entry name" value="UvrD-helicase"/>
    <property type="match status" value="1"/>
</dbReference>
<evidence type="ECO:0000256" key="11">
    <source>
        <dbReference type="PROSITE-ProRule" id="PRU00560"/>
    </source>
</evidence>
<dbReference type="GO" id="GO:0004386">
    <property type="term" value="F:helicase activity"/>
    <property type="evidence" value="ECO:0007669"/>
    <property type="project" value="UniProtKB-KW"/>
</dbReference>
<evidence type="ECO:0000313" key="15">
    <source>
        <dbReference type="Proteomes" id="UP000601027"/>
    </source>
</evidence>
<dbReference type="InterPro" id="IPR014017">
    <property type="entry name" value="DNA_helicase_UvrD-like_C"/>
</dbReference>